<dbReference type="OrthoDB" id="843225at2759"/>
<sequence>MWRDVTLPCWLLRGAAVSVALKISNLFKNSLNSYTRAYRRRRRSRCPSRRCSTWGGAAARHRSRLASNSNSGSAPSSPPSPPSRRSQGEVAHKAQQYRLVVVTAKPSAASVVGLAGLGADVLPFVEADLKRTALRVIEMAKELCTLRCSSSVATATEPSKG</sequence>
<evidence type="ECO:0000256" key="1">
    <source>
        <dbReference type="SAM" id="MobiDB-lite"/>
    </source>
</evidence>
<feature type="compositionally biased region" description="Low complexity" evidence="1">
    <location>
        <begin position="66"/>
        <end position="75"/>
    </location>
</feature>
<feature type="region of interest" description="Disordered" evidence="1">
    <location>
        <begin position="52"/>
        <end position="92"/>
    </location>
</feature>
<dbReference type="STRING" id="4540.A0A3L6Q1W8"/>
<dbReference type="Proteomes" id="UP000275267">
    <property type="component" value="Unassembled WGS sequence"/>
</dbReference>
<accession>A0A3L6Q1W8</accession>
<keyword evidence="3" id="KW-1185">Reference proteome</keyword>
<evidence type="ECO:0000313" key="2">
    <source>
        <dbReference type="EMBL" id="RLM69574.1"/>
    </source>
</evidence>
<dbReference type="AlphaFoldDB" id="A0A3L6Q1W8"/>
<evidence type="ECO:0000313" key="3">
    <source>
        <dbReference type="Proteomes" id="UP000275267"/>
    </source>
</evidence>
<name>A0A3L6Q1W8_PANMI</name>
<proteinExistence type="predicted"/>
<comment type="caution">
    <text evidence="2">The sequence shown here is derived from an EMBL/GenBank/DDBJ whole genome shotgun (WGS) entry which is preliminary data.</text>
</comment>
<dbReference type="EMBL" id="PQIB02000014">
    <property type="protein sequence ID" value="RLM69574.1"/>
    <property type="molecule type" value="Genomic_DNA"/>
</dbReference>
<protein>
    <submittedName>
        <fullName evidence="2">Universal stress protein YxiE-like</fullName>
    </submittedName>
</protein>
<gene>
    <name evidence="2" type="ORF">C2845_PM17G11260</name>
</gene>
<organism evidence="2 3">
    <name type="scientific">Panicum miliaceum</name>
    <name type="common">Proso millet</name>
    <name type="synonym">Broomcorn millet</name>
    <dbReference type="NCBI Taxonomy" id="4540"/>
    <lineage>
        <taxon>Eukaryota</taxon>
        <taxon>Viridiplantae</taxon>
        <taxon>Streptophyta</taxon>
        <taxon>Embryophyta</taxon>
        <taxon>Tracheophyta</taxon>
        <taxon>Spermatophyta</taxon>
        <taxon>Magnoliopsida</taxon>
        <taxon>Liliopsida</taxon>
        <taxon>Poales</taxon>
        <taxon>Poaceae</taxon>
        <taxon>PACMAD clade</taxon>
        <taxon>Panicoideae</taxon>
        <taxon>Panicodae</taxon>
        <taxon>Paniceae</taxon>
        <taxon>Panicinae</taxon>
        <taxon>Panicum</taxon>
        <taxon>Panicum sect. Panicum</taxon>
    </lineage>
</organism>
<reference evidence="3" key="1">
    <citation type="journal article" date="2019" name="Nat. Commun.">
        <title>The genome of broomcorn millet.</title>
        <authorList>
            <person name="Zou C."/>
            <person name="Miki D."/>
            <person name="Li D."/>
            <person name="Tang Q."/>
            <person name="Xiao L."/>
            <person name="Rajput S."/>
            <person name="Deng P."/>
            <person name="Jia W."/>
            <person name="Huang R."/>
            <person name="Zhang M."/>
            <person name="Sun Y."/>
            <person name="Hu J."/>
            <person name="Fu X."/>
            <person name="Schnable P.S."/>
            <person name="Li F."/>
            <person name="Zhang H."/>
            <person name="Feng B."/>
            <person name="Zhu X."/>
            <person name="Liu R."/>
            <person name="Schnable J.C."/>
            <person name="Zhu J.-K."/>
            <person name="Zhang H."/>
        </authorList>
    </citation>
    <scope>NUCLEOTIDE SEQUENCE [LARGE SCALE GENOMIC DNA]</scope>
</reference>